<dbReference type="InterPro" id="IPR013325">
    <property type="entry name" value="RNA_pol_sigma_r2"/>
</dbReference>
<dbReference type="Proteomes" id="UP000609849">
    <property type="component" value="Unassembled WGS sequence"/>
</dbReference>
<dbReference type="SUPFAM" id="SSF88946">
    <property type="entry name" value="Sigma2 domain of RNA polymerase sigma factors"/>
    <property type="match status" value="1"/>
</dbReference>
<evidence type="ECO:0000259" key="1">
    <source>
        <dbReference type="Pfam" id="PF04542"/>
    </source>
</evidence>
<name>A0ABR7JQA2_9FIRM</name>
<dbReference type="InterPro" id="IPR007627">
    <property type="entry name" value="RNA_pol_sigma70_r2"/>
</dbReference>
<evidence type="ECO:0000313" key="2">
    <source>
        <dbReference type="EMBL" id="MBC5997083.1"/>
    </source>
</evidence>
<sequence>MELEDIENIISEYGNVIYKFCIKLTQNKEDLYQQTFLKAVELRHKLDKNNNPRSFLVPVAIIPSFITCFIQNGLCEEILFRGFIGKN</sequence>
<dbReference type="EMBL" id="JACRWE010000004">
    <property type="protein sequence ID" value="MBC5997083.1"/>
    <property type="molecule type" value="Genomic_DNA"/>
</dbReference>
<protein>
    <submittedName>
        <fullName evidence="2">Sigma-70 family RNA polymerase sigma factor</fullName>
    </submittedName>
</protein>
<keyword evidence="3" id="KW-1185">Reference proteome</keyword>
<dbReference type="Gene3D" id="1.10.1740.10">
    <property type="match status" value="1"/>
</dbReference>
<comment type="caution">
    <text evidence="2">The sequence shown here is derived from an EMBL/GenBank/DDBJ whole genome shotgun (WGS) entry which is preliminary data.</text>
</comment>
<dbReference type="Pfam" id="PF04542">
    <property type="entry name" value="Sigma70_r2"/>
    <property type="match status" value="1"/>
</dbReference>
<evidence type="ECO:0000313" key="3">
    <source>
        <dbReference type="Proteomes" id="UP000609849"/>
    </source>
</evidence>
<proteinExistence type="predicted"/>
<reference evidence="2 3" key="1">
    <citation type="submission" date="2020-08" db="EMBL/GenBank/DDBJ databases">
        <authorList>
            <person name="Liu C."/>
            <person name="Sun Q."/>
        </authorList>
    </citation>
    <scope>NUCLEOTIDE SEQUENCE [LARGE SCALE GENOMIC DNA]</scope>
    <source>
        <strain evidence="2 3">NSJ-18</strain>
    </source>
</reference>
<dbReference type="RefSeq" id="WP_153973143.1">
    <property type="nucleotide sequence ID" value="NZ_JACRWE010000004.1"/>
</dbReference>
<organism evidence="2 3">
    <name type="scientific">Romboutsia faecis</name>
    <dbReference type="NCBI Taxonomy" id="2764597"/>
    <lineage>
        <taxon>Bacteria</taxon>
        <taxon>Bacillati</taxon>
        <taxon>Bacillota</taxon>
        <taxon>Clostridia</taxon>
        <taxon>Peptostreptococcales</taxon>
        <taxon>Peptostreptococcaceae</taxon>
        <taxon>Romboutsia</taxon>
    </lineage>
</organism>
<feature type="domain" description="RNA polymerase sigma-70 region 2" evidence="1">
    <location>
        <begin position="10"/>
        <end position="60"/>
    </location>
</feature>
<gene>
    <name evidence="2" type="ORF">H8923_09940</name>
</gene>
<accession>A0ABR7JQA2</accession>